<reference evidence="2" key="1">
    <citation type="journal article" date="2022" name="Mol. Ecol. Resour.">
        <title>The genomes of chicory, endive, great burdock and yacon provide insights into Asteraceae palaeo-polyploidization history and plant inulin production.</title>
        <authorList>
            <person name="Fan W."/>
            <person name="Wang S."/>
            <person name="Wang H."/>
            <person name="Wang A."/>
            <person name="Jiang F."/>
            <person name="Liu H."/>
            <person name="Zhao H."/>
            <person name="Xu D."/>
            <person name="Zhang Y."/>
        </authorList>
    </citation>
    <scope>NUCLEOTIDE SEQUENCE [LARGE SCALE GENOMIC DNA]</scope>
    <source>
        <strain evidence="2">cv. Yunnan</strain>
    </source>
</reference>
<sequence>MDQSEVRPDDSEERATATLQSLPDFSERLEAKQSKELEKQSSKDELVGILNMEAHEGCMELSGVSITIETTSYEEPYCETNIQEEIMHEDVIINKQMTMVAPLPYNSDSWPVTKHISESFHESHKP</sequence>
<reference evidence="1 2" key="2">
    <citation type="journal article" date="2022" name="Mol. Ecol. Resour.">
        <title>The genomes of chicory, endive, great burdock and yacon provide insights into Asteraceae paleo-polyploidization history and plant inulin production.</title>
        <authorList>
            <person name="Fan W."/>
            <person name="Wang S."/>
            <person name="Wang H."/>
            <person name="Wang A."/>
            <person name="Jiang F."/>
            <person name="Liu H."/>
            <person name="Zhao H."/>
            <person name="Xu D."/>
            <person name="Zhang Y."/>
        </authorList>
    </citation>
    <scope>NUCLEOTIDE SEQUENCE [LARGE SCALE GENOMIC DNA]</scope>
    <source>
        <strain evidence="2">cv. Yunnan</strain>
        <tissue evidence="1">Leaves</tissue>
    </source>
</reference>
<dbReference type="Proteomes" id="UP001056120">
    <property type="component" value="Linkage Group LG20"/>
</dbReference>
<organism evidence="1 2">
    <name type="scientific">Smallanthus sonchifolius</name>
    <dbReference type="NCBI Taxonomy" id="185202"/>
    <lineage>
        <taxon>Eukaryota</taxon>
        <taxon>Viridiplantae</taxon>
        <taxon>Streptophyta</taxon>
        <taxon>Embryophyta</taxon>
        <taxon>Tracheophyta</taxon>
        <taxon>Spermatophyta</taxon>
        <taxon>Magnoliopsida</taxon>
        <taxon>eudicotyledons</taxon>
        <taxon>Gunneridae</taxon>
        <taxon>Pentapetalae</taxon>
        <taxon>asterids</taxon>
        <taxon>campanulids</taxon>
        <taxon>Asterales</taxon>
        <taxon>Asteraceae</taxon>
        <taxon>Asteroideae</taxon>
        <taxon>Heliantheae alliance</taxon>
        <taxon>Millerieae</taxon>
        <taxon>Smallanthus</taxon>
    </lineage>
</organism>
<protein>
    <submittedName>
        <fullName evidence="1">Uncharacterized protein</fullName>
    </submittedName>
</protein>
<name>A0ACB9D7M9_9ASTR</name>
<evidence type="ECO:0000313" key="1">
    <source>
        <dbReference type="EMBL" id="KAI3742476.1"/>
    </source>
</evidence>
<proteinExistence type="predicted"/>
<comment type="caution">
    <text evidence="1">The sequence shown here is derived from an EMBL/GenBank/DDBJ whole genome shotgun (WGS) entry which is preliminary data.</text>
</comment>
<dbReference type="EMBL" id="CM042037">
    <property type="protein sequence ID" value="KAI3742476.1"/>
    <property type="molecule type" value="Genomic_DNA"/>
</dbReference>
<keyword evidence="2" id="KW-1185">Reference proteome</keyword>
<evidence type="ECO:0000313" key="2">
    <source>
        <dbReference type="Proteomes" id="UP001056120"/>
    </source>
</evidence>
<accession>A0ACB9D7M9</accession>
<gene>
    <name evidence="1" type="ORF">L1987_60160</name>
</gene>